<dbReference type="PRINTS" id="PR00288">
    <property type="entry name" value="PUROTHIONIN"/>
</dbReference>
<keyword evidence="3 5" id="KW-0732">Signal</keyword>
<dbReference type="InterPro" id="IPR008176">
    <property type="entry name" value="Defensin_plant"/>
</dbReference>
<accession>A0ABD1LNK6</accession>
<dbReference type="GO" id="GO:0050832">
    <property type="term" value="P:defense response to fungus"/>
    <property type="evidence" value="ECO:0007669"/>
    <property type="project" value="UniProtKB-KW"/>
</dbReference>
<protein>
    <recommendedName>
        <fullName evidence="6">Knottins-like domain-containing protein</fullName>
    </recommendedName>
</protein>
<dbReference type="InterPro" id="IPR036574">
    <property type="entry name" value="Scorpion_toxin-like_sf"/>
</dbReference>
<dbReference type="Pfam" id="PF00304">
    <property type="entry name" value="Gamma-thionin"/>
    <property type="match status" value="1"/>
</dbReference>
<feature type="signal peptide" evidence="5">
    <location>
        <begin position="1"/>
        <end position="17"/>
    </location>
</feature>
<evidence type="ECO:0000313" key="7">
    <source>
        <dbReference type="EMBL" id="KAL2325107.1"/>
    </source>
</evidence>
<dbReference type="PANTHER" id="PTHR33147">
    <property type="entry name" value="DEFENSIN-LIKE PROTEIN 1"/>
    <property type="match status" value="1"/>
</dbReference>
<dbReference type="Proteomes" id="UP001603857">
    <property type="component" value="Unassembled WGS sequence"/>
</dbReference>
<dbReference type="PANTHER" id="PTHR33147:SF137">
    <property type="entry name" value="DEFENSIN MTDEF4.7"/>
    <property type="match status" value="1"/>
</dbReference>
<gene>
    <name evidence="7" type="ORF">Fmac_024165</name>
</gene>
<keyword evidence="2" id="KW-0295">Fungicide</keyword>
<dbReference type="EMBL" id="JBGMDY010000008">
    <property type="protein sequence ID" value="KAL2325107.1"/>
    <property type="molecule type" value="Genomic_DNA"/>
</dbReference>
<dbReference type="Gene3D" id="3.30.30.10">
    <property type="entry name" value="Knottin, scorpion toxin-like"/>
    <property type="match status" value="1"/>
</dbReference>
<comment type="caution">
    <text evidence="7">The sequence shown here is derived from an EMBL/GenBank/DDBJ whole genome shotgun (WGS) entry which is preliminary data.</text>
</comment>
<evidence type="ECO:0000256" key="1">
    <source>
        <dbReference type="ARBA" id="ARBA00022529"/>
    </source>
</evidence>
<keyword evidence="1" id="KW-0929">Antimicrobial</keyword>
<dbReference type="AlphaFoldDB" id="A0ABD1LNK6"/>
<feature type="chain" id="PRO_5044757713" description="Knottins-like domain-containing protein" evidence="5">
    <location>
        <begin position="18"/>
        <end position="74"/>
    </location>
</feature>
<keyword evidence="8" id="KW-1185">Reference proteome</keyword>
<evidence type="ECO:0000256" key="4">
    <source>
        <dbReference type="ARBA" id="ARBA00023157"/>
    </source>
</evidence>
<evidence type="ECO:0000256" key="3">
    <source>
        <dbReference type="ARBA" id="ARBA00022729"/>
    </source>
</evidence>
<keyword evidence="4" id="KW-1015">Disulfide bond</keyword>
<dbReference type="SUPFAM" id="SSF57095">
    <property type="entry name" value="Scorpion toxin-like"/>
    <property type="match status" value="1"/>
</dbReference>
<dbReference type="InterPro" id="IPR003614">
    <property type="entry name" value="Knottins"/>
</dbReference>
<name>A0ABD1LNK6_9FABA</name>
<feature type="domain" description="Knottins-like" evidence="6">
    <location>
        <begin position="29"/>
        <end position="74"/>
    </location>
</feature>
<evidence type="ECO:0000256" key="2">
    <source>
        <dbReference type="ARBA" id="ARBA00022577"/>
    </source>
</evidence>
<dbReference type="CDD" id="cd00107">
    <property type="entry name" value="Knot1"/>
    <property type="match status" value="1"/>
</dbReference>
<evidence type="ECO:0000256" key="5">
    <source>
        <dbReference type="SAM" id="SignalP"/>
    </source>
</evidence>
<reference evidence="7 8" key="1">
    <citation type="submission" date="2024-08" db="EMBL/GenBank/DDBJ databases">
        <title>Insights into the chromosomal genome structure of Flemingia macrophylla.</title>
        <authorList>
            <person name="Ding Y."/>
            <person name="Zhao Y."/>
            <person name="Bi W."/>
            <person name="Wu M."/>
            <person name="Zhao G."/>
            <person name="Gong Y."/>
            <person name="Li W."/>
            <person name="Zhang P."/>
        </authorList>
    </citation>
    <scope>NUCLEOTIDE SEQUENCE [LARGE SCALE GENOMIC DNA]</scope>
    <source>
        <strain evidence="7">DYQJB</strain>
        <tissue evidence="7">Leaf</tissue>
    </source>
</reference>
<organism evidence="7 8">
    <name type="scientific">Flemingia macrophylla</name>
    <dbReference type="NCBI Taxonomy" id="520843"/>
    <lineage>
        <taxon>Eukaryota</taxon>
        <taxon>Viridiplantae</taxon>
        <taxon>Streptophyta</taxon>
        <taxon>Embryophyta</taxon>
        <taxon>Tracheophyta</taxon>
        <taxon>Spermatophyta</taxon>
        <taxon>Magnoliopsida</taxon>
        <taxon>eudicotyledons</taxon>
        <taxon>Gunneridae</taxon>
        <taxon>Pentapetalae</taxon>
        <taxon>rosids</taxon>
        <taxon>fabids</taxon>
        <taxon>Fabales</taxon>
        <taxon>Fabaceae</taxon>
        <taxon>Papilionoideae</taxon>
        <taxon>50 kb inversion clade</taxon>
        <taxon>NPAAA clade</taxon>
        <taxon>indigoferoid/millettioid clade</taxon>
        <taxon>Phaseoleae</taxon>
        <taxon>Flemingia</taxon>
    </lineage>
</organism>
<evidence type="ECO:0000259" key="6">
    <source>
        <dbReference type="SMART" id="SM00505"/>
    </source>
</evidence>
<evidence type="ECO:0000313" key="8">
    <source>
        <dbReference type="Proteomes" id="UP001603857"/>
    </source>
</evidence>
<proteinExistence type="predicted"/>
<sequence length="74" mass="8385">MEKKIFGVFFLLFLVLAADVAVKKGEAKECFSRRHGFQGRCLIDWQCARACRSDGFIGGECRGLLRKCFCSRTC</sequence>
<dbReference type="SMART" id="SM00505">
    <property type="entry name" value="Knot1"/>
    <property type="match status" value="1"/>
</dbReference>
<dbReference type="GO" id="GO:0031640">
    <property type="term" value="P:killing of cells of another organism"/>
    <property type="evidence" value="ECO:0007669"/>
    <property type="project" value="UniProtKB-KW"/>
</dbReference>